<dbReference type="RefSeq" id="WP_146974447.1">
    <property type="nucleotide sequence ID" value="NZ_VOSL01000047.1"/>
</dbReference>
<dbReference type="GO" id="GO:0004175">
    <property type="term" value="F:endopeptidase activity"/>
    <property type="evidence" value="ECO:0007669"/>
    <property type="project" value="UniProtKB-ARBA"/>
</dbReference>
<dbReference type="Pfam" id="PF02517">
    <property type="entry name" value="Rce1-like"/>
    <property type="match status" value="1"/>
</dbReference>
<dbReference type="Proteomes" id="UP000321046">
    <property type="component" value="Unassembled WGS sequence"/>
</dbReference>
<evidence type="ECO:0000256" key="1">
    <source>
        <dbReference type="SAM" id="Phobius"/>
    </source>
</evidence>
<keyword evidence="1" id="KW-0812">Transmembrane</keyword>
<feature type="transmembrane region" description="Helical" evidence="1">
    <location>
        <begin position="12"/>
        <end position="30"/>
    </location>
</feature>
<keyword evidence="3" id="KW-0482">Metalloprotease</keyword>
<evidence type="ECO:0000313" key="3">
    <source>
        <dbReference type="EMBL" id="TXD36025.1"/>
    </source>
</evidence>
<dbReference type="InterPro" id="IPR003675">
    <property type="entry name" value="Rce1/LyrA-like_dom"/>
</dbReference>
<dbReference type="NCBIfam" id="NF040914">
    <property type="entry name" value="Mrt_core"/>
    <property type="match status" value="1"/>
</dbReference>
<feature type="transmembrane region" description="Helical" evidence="1">
    <location>
        <begin position="339"/>
        <end position="360"/>
    </location>
</feature>
<feature type="transmembrane region" description="Helical" evidence="1">
    <location>
        <begin position="287"/>
        <end position="308"/>
    </location>
</feature>
<name>A0A5C6XFT2_9DELT</name>
<dbReference type="GO" id="GO:0008237">
    <property type="term" value="F:metallopeptidase activity"/>
    <property type="evidence" value="ECO:0007669"/>
    <property type="project" value="UniProtKB-KW"/>
</dbReference>
<dbReference type="NCBIfam" id="NF040674">
    <property type="entry name" value="PLuB_CAAX"/>
    <property type="match status" value="1"/>
</dbReference>
<dbReference type="OrthoDB" id="5495892at2"/>
<feature type="transmembrane region" description="Helical" evidence="1">
    <location>
        <begin position="78"/>
        <end position="100"/>
    </location>
</feature>
<reference evidence="3 4" key="1">
    <citation type="submission" date="2019-08" db="EMBL/GenBank/DDBJ databases">
        <title>Bradymonadales sp. TMQ2.</title>
        <authorList>
            <person name="Liang Q."/>
        </authorList>
    </citation>
    <scope>NUCLEOTIDE SEQUENCE [LARGE SCALE GENOMIC DNA]</scope>
    <source>
        <strain evidence="3 4">TMQ2</strain>
    </source>
</reference>
<feature type="domain" description="CAAX prenyl protease 2/Lysostaphin resistance protein A-like" evidence="2">
    <location>
        <begin position="245"/>
        <end position="352"/>
    </location>
</feature>
<accession>A0A5C6XFT2</accession>
<proteinExistence type="predicted"/>
<gene>
    <name evidence="3" type="ORF">FRC96_10480</name>
</gene>
<dbReference type="GO" id="GO:0080120">
    <property type="term" value="P:CAAX-box protein maturation"/>
    <property type="evidence" value="ECO:0007669"/>
    <property type="project" value="UniProtKB-ARBA"/>
</dbReference>
<keyword evidence="3" id="KW-0378">Hydrolase</keyword>
<dbReference type="GO" id="GO:0006508">
    <property type="term" value="P:proteolysis"/>
    <property type="evidence" value="ECO:0007669"/>
    <property type="project" value="UniProtKB-KW"/>
</dbReference>
<feature type="transmembrane region" description="Helical" evidence="1">
    <location>
        <begin position="36"/>
        <end position="57"/>
    </location>
</feature>
<dbReference type="EMBL" id="VOSL01000047">
    <property type="protein sequence ID" value="TXD36025.1"/>
    <property type="molecule type" value="Genomic_DNA"/>
</dbReference>
<dbReference type="AlphaFoldDB" id="A0A5C6XFT2"/>
<protein>
    <submittedName>
        <fullName evidence="3">CPBP family intramembrane metalloprotease</fullName>
    </submittedName>
</protein>
<evidence type="ECO:0000259" key="2">
    <source>
        <dbReference type="Pfam" id="PF02517"/>
    </source>
</evidence>
<keyword evidence="1" id="KW-0472">Membrane</keyword>
<evidence type="ECO:0000313" key="4">
    <source>
        <dbReference type="Proteomes" id="UP000321046"/>
    </source>
</evidence>
<keyword evidence="3" id="KW-0645">Protease</keyword>
<organism evidence="3 4">
    <name type="scientific">Lujinxingia vulgaris</name>
    <dbReference type="NCBI Taxonomy" id="2600176"/>
    <lineage>
        <taxon>Bacteria</taxon>
        <taxon>Deltaproteobacteria</taxon>
        <taxon>Bradymonadales</taxon>
        <taxon>Lujinxingiaceae</taxon>
        <taxon>Lujinxingia</taxon>
    </lineage>
</organism>
<comment type="caution">
    <text evidence="3">The sequence shown here is derived from an EMBL/GenBank/DDBJ whole genome shotgun (WGS) entry which is preliminary data.</text>
</comment>
<sequence>MTEPASPPRWREPLGIFVLALFGVIALSLLSPLVPLLSQNLVAIVGLVFFGLAHLTIRRIGASPADFGVDLDRIPLRQILFGLGVSAIVFPLFALGNHLWERHALERDFHPSIHNLRQWSPSLERRPPELQDDGARVWVQRRTLYVEVANFDADAPPSPLIARADQPTSWQSLGAGAARQTDDARHTWELTPTAPLTRFALSPLDPHARPQTLSSIELSLHNAPITSASERAAPGEPLTLKRGLSWLVLWALTHLLLVALPEEVFYRGYLQTRLGQLLRDDHDQPRMFLGLSLANWLTSALFALGHLLVPVGGAIIASRAAVFFPSLVFGWMRERSGSIIAPTIFHACANMMVLLVSVHYF</sequence>
<keyword evidence="1" id="KW-1133">Transmembrane helix</keyword>